<accession>A0ABV0K4R7</accession>
<dbReference type="HAMAP" id="MF_00822">
    <property type="entry name" value="UreE"/>
    <property type="match status" value="1"/>
</dbReference>
<name>A0ABV0K4R7_9CYAN</name>
<comment type="function">
    <text evidence="5">Involved in urease metallocenter assembly. Binds nickel. Probably functions as a nickel donor during metallocenter assembly.</text>
</comment>
<dbReference type="SMART" id="SM00988">
    <property type="entry name" value="UreE_N"/>
    <property type="match status" value="1"/>
</dbReference>
<comment type="similarity">
    <text evidence="5">Belongs to the UreE family.</text>
</comment>
<dbReference type="PIRSF" id="PIRSF036402">
    <property type="entry name" value="Ureas_acces_UreE"/>
    <property type="match status" value="1"/>
</dbReference>
<dbReference type="Gene3D" id="3.30.70.790">
    <property type="entry name" value="UreE, C-terminal domain"/>
    <property type="match status" value="1"/>
</dbReference>
<organism evidence="7 8">
    <name type="scientific">Leptolyngbya subtilissima DQ-A4</name>
    <dbReference type="NCBI Taxonomy" id="2933933"/>
    <lineage>
        <taxon>Bacteria</taxon>
        <taxon>Bacillati</taxon>
        <taxon>Cyanobacteriota</taxon>
        <taxon>Cyanophyceae</taxon>
        <taxon>Leptolyngbyales</taxon>
        <taxon>Leptolyngbyaceae</taxon>
        <taxon>Leptolyngbya group</taxon>
        <taxon>Leptolyngbya</taxon>
    </lineage>
</organism>
<dbReference type="InterPro" id="IPR012406">
    <property type="entry name" value="UreE"/>
</dbReference>
<dbReference type="Proteomes" id="UP001482513">
    <property type="component" value="Unassembled WGS sequence"/>
</dbReference>
<dbReference type="Pfam" id="PF02814">
    <property type="entry name" value="UreE_N"/>
    <property type="match status" value="1"/>
</dbReference>
<sequence>MLTVNRILSPDRAAPVVATLSLTASDRAKSRHRFAADDGTAVYLNLPRGTVLRGGDLLGGNAETVIRIVAKPEPVVVVKAHSSFDLMRAAYHLGNRHISLELAPDSLKLEPDPVLEAMLQQLGNLELTTATLPFEPEAGAYRTAAPSPYGHSHDHN</sequence>
<evidence type="ECO:0000313" key="8">
    <source>
        <dbReference type="Proteomes" id="UP001482513"/>
    </source>
</evidence>
<protein>
    <recommendedName>
        <fullName evidence="5">Urease accessory protein UreE</fullName>
    </recommendedName>
</protein>
<dbReference type="NCBIfam" id="NF009751">
    <property type="entry name" value="PRK13261.1-1"/>
    <property type="match status" value="1"/>
</dbReference>
<dbReference type="InterPro" id="IPR036118">
    <property type="entry name" value="UreE_N_sf"/>
</dbReference>
<evidence type="ECO:0000259" key="6">
    <source>
        <dbReference type="SMART" id="SM00988"/>
    </source>
</evidence>
<keyword evidence="3 5" id="KW-0533">Nickel</keyword>
<dbReference type="SUPFAM" id="SSF69287">
    <property type="entry name" value="Urease metallochaperone UreE, N-terminal domain"/>
    <property type="match status" value="1"/>
</dbReference>
<dbReference type="CDD" id="cd00571">
    <property type="entry name" value="UreE"/>
    <property type="match status" value="1"/>
</dbReference>
<evidence type="ECO:0000256" key="5">
    <source>
        <dbReference type="HAMAP-Rule" id="MF_00822"/>
    </source>
</evidence>
<reference evidence="7 8" key="1">
    <citation type="submission" date="2022-04" db="EMBL/GenBank/DDBJ databases">
        <title>Positive selection, recombination, and allopatry shape intraspecific diversity of widespread and dominant cyanobacteria.</title>
        <authorList>
            <person name="Wei J."/>
            <person name="Shu W."/>
            <person name="Hu C."/>
        </authorList>
    </citation>
    <scope>NUCLEOTIDE SEQUENCE [LARGE SCALE GENOMIC DNA]</scope>
    <source>
        <strain evidence="7 8">DQ-A4</strain>
    </source>
</reference>
<dbReference type="SUPFAM" id="SSF69737">
    <property type="entry name" value="Urease metallochaperone UreE, C-terminal domain"/>
    <property type="match status" value="1"/>
</dbReference>
<evidence type="ECO:0000256" key="3">
    <source>
        <dbReference type="ARBA" id="ARBA00022596"/>
    </source>
</evidence>
<keyword evidence="2 5" id="KW-0963">Cytoplasm</keyword>
<dbReference type="Gene3D" id="2.60.260.20">
    <property type="entry name" value="Urease metallochaperone UreE, N-terminal domain"/>
    <property type="match status" value="1"/>
</dbReference>
<dbReference type="InterPro" id="IPR004029">
    <property type="entry name" value="UreE_N"/>
</dbReference>
<dbReference type="Pfam" id="PF05194">
    <property type="entry name" value="UreE_C"/>
    <property type="match status" value="1"/>
</dbReference>
<gene>
    <name evidence="5 7" type="primary">ureE</name>
    <name evidence="7" type="ORF">NC992_12390</name>
</gene>
<evidence type="ECO:0000256" key="2">
    <source>
        <dbReference type="ARBA" id="ARBA00022490"/>
    </source>
</evidence>
<evidence type="ECO:0000256" key="1">
    <source>
        <dbReference type="ARBA" id="ARBA00004496"/>
    </source>
</evidence>
<keyword evidence="4 5" id="KW-0143">Chaperone</keyword>
<evidence type="ECO:0000313" key="7">
    <source>
        <dbReference type="EMBL" id="MEP0947674.1"/>
    </source>
</evidence>
<comment type="subcellular location">
    <subcellularLocation>
        <location evidence="1 5">Cytoplasm</location>
    </subcellularLocation>
</comment>
<dbReference type="RefSeq" id="WP_190702976.1">
    <property type="nucleotide sequence ID" value="NZ_JAMPKX010000004.1"/>
</dbReference>
<feature type="domain" description="UreE urease accessory N-terminal" evidence="6">
    <location>
        <begin position="1"/>
        <end position="66"/>
    </location>
</feature>
<dbReference type="InterPro" id="IPR007864">
    <property type="entry name" value="UreE_C_dom"/>
</dbReference>
<keyword evidence="8" id="KW-1185">Reference proteome</keyword>
<evidence type="ECO:0000256" key="4">
    <source>
        <dbReference type="ARBA" id="ARBA00023186"/>
    </source>
</evidence>
<comment type="caution">
    <text evidence="7">The sequence shown here is derived from an EMBL/GenBank/DDBJ whole genome shotgun (WGS) entry which is preliminary data.</text>
</comment>
<dbReference type="EMBL" id="JAMPKX010000004">
    <property type="protein sequence ID" value="MEP0947674.1"/>
    <property type="molecule type" value="Genomic_DNA"/>
</dbReference>
<proteinExistence type="inferred from homology"/>